<keyword evidence="2" id="KW-1185">Reference proteome</keyword>
<sequence>MLPLSQQHKHRPKIASVPAGALLGLLHSTVRSPELADDLEQEAVFEDLRLGLLLRWVLLGYSENAQEQQVTPVGERARRCSASASSVVLHVAARQMSGSDTPEKSAQDVENALVECARTLASRGRPAL</sequence>
<evidence type="ECO:0000313" key="1">
    <source>
        <dbReference type="EMBL" id="KAJ1183699.1"/>
    </source>
</evidence>
<dbReference type="Proteomes" id="UP001066276">
    <property type="component" value="Chromosome 3_1"/>
</dbReference>
<comment type="caution">
    <text evidence="1">The sequence shown here is derived from an EMBL/GenBank/DDBJ whole genome shotgun (WGS) entry which is preliminary data.</text>
</comment>
<evidence type="ECO:0000313" key="2">
    <source>
        <dbReference type="Proteomes" id="UP001066276"/>
    </source>
</evidence>
<reference evidence="1" key="1">
    <citation type="journal article" date="2022" name="bioRxiv">
        <title>Sequencing and chromosome-scale assembly of the giantPleurodeles waltlgenome.</title>
        <authorList>
            <person name="Brown T."/>
            <person name="Elewa A."/>
            <person name="Iarovenko S."/>
            <person name="Subramanian E."/>
            <person name="Araus A.J."/>
            <person name="Petzold A."/>
            <person name="Susuki M."/>
            <person name="Suzuki K.-i.T."/>
            <person name="Hayashi T."/>
            <person name="Toyoda A."/>
            <person name="Oliveira C."/>
            <person name="Osipova E."/>
            <person name="Leigh N.D."/>
            <person name="Simon A."/>
            <person name="Yun M.H."/>
        </authorList>
    </citation>
    <scope>NUCLEOTIDE SEQUENCE</scope>
    <source>
        <strain evidence="1">20211129_DDA</strain>
        <tissue evidence="1">Liver</tissue>
    </source>
</reference>
<protein>
    <submittedName>
        <fullName evidence="1">Uncharacterized protein</fullName>
    </submittedName>
</protein>
<dbReference type="EMBL" id="JANPWB010000005">
    <property type="protein sequence ID" value="KAJ1183699.1"/>
    <property type="molecule type" value="Genomic_DNA"/>
</dbReference>
<gene>
    <name evidence="1" type="ORF">NDU88_000513</name>
</gene>
<accession>A0AAV7U6I9</accession>
<dbReference type="AlphaFoldDB" id="A0AAV7U6I9"/>
<name>A0AAV7U6I9_PLEWA</name>
<organism evidence="1 2">
    <name type="scientific">Pleurodeles waltl</name>
    <name type="common">Iberian ribbed newt</name>
    <dbReference type="NCBI Taxonomy" id="8319"/>
    <lineage>
        <taxon>Eukaryota</taxon>
        <taxon>Metazoa</taxon>
        <taxon>Chordata</taxon>
        <taxon>Craniata</taxon>
        <taxon>Vertebrata</taxon>
        <taxon>Euteleostomi</taxon>
        <taxon>Amphibia</taxon>
        <taxon>Batrachia</taxon>
        <taxon>Caudata</taxon>
        <taxon>Salamandroidea</taxon>
        <taxon>Salamandridae</taxon>
        <taxon>Pleurodelinae</taxon>
        <taxon>Pleurodeles</taxon>
    </lineage>
</organism>
<proteinExistence type="predicted"/>